<evidence type="ECO:0000313" key="6">
    <source>
        <dbReference type="Proteomes" id="UP000494201"/>
    </source>
</evidence>
<dbReference type="GO" id="GO:0006355">
    <property type="term" value="P:regulation of DNA-templated transcription"/>
    <property type="evidence" value="ECO:0007669"/>
    <property type="project" value="TreeGrafter"/>
</dbReference>
<dbReference type="InterPro" id="IPR050389">
    <property type="entry name" value="LysR-type_TF"/>
</dbReference>
<keyword evidence="4" id="KW-0804">Transcription</keyword>
<evidence type="ECO:0000313" key="5">
    <source>
        <dbReference type="EMBL" id="VVU48775.1"/>
    </source>
</evidence>
<reference evidence="5 6" key="1">
    <citation type="submission" date="2019-09" db="EMBL/GenBank/DDBJ databases">
        <authorList>
            <person name="Depoorter E."/>
        </authorList>
    </citation>
    <scope>NUCLEOTIDE SEQUENCE [LARGE SCALE GENOMIC DNA]</scope>
    <source>
        <strain evidence="5">LMG 20980</strain>
    </source>
</reference>
<protein>
    <submittedName>
        <fullName evidence="5">LysR family transcriptional regulator</fullName>
    </submittedName>
</protein>
<accession>A0A6P2G5F4</accession>
<dbReference type="SUPFAM" id="SSF53850">
    <property type="entry name" value="Periplasmic binding protein-like II"/>
    <property type="match status" value="1"/>
</dbReference>
<gene>
    <name evidence="5" type="ORF">BAN20980_01474</name>
</gene>
<evidence type="ECO:0000256" key="3">
    <source>
        <dbReference type="ARBA" id="ARBA00023125"/>
    </source>
</evidence>
<dbReference type="GO" id="GO:0003677">
    <property type="term" value="F:DNA binding"/>
    <property type="evidence" value="ECO:0007669"/>
    <property type="project" value="UniProtKB-KW"/>
</dbReference>
<dbReference type="Gene3D" id="3.40.190.10">
    <property type="entry name" value="Periplasmic binding protein-like II"/>
    <property type="match status" value="1"/>
</dbReference>
<name>A0A6P2G5F4_9BURK</name>
<dbReference type="Proteomes" id="UP000494201">
    <property type="component" value="Unassembled WGS sequence"/>
</dbReference>
<evidence type="ECO:0000256" key="2">
    <source>
        <dbReference type="ARBA" id="ARBA00023015"/>
    </source>
</evidence>
<dbReference type="PANTHER" id="PTHR30118:SF15">
    <property type="entry name" value="TRANSCRIPTIONAL REGULATORY PROTEIN"/>
    <property type="match status" value="1"/>
</dbReference>
<organism evidence="5 6">
    <name type="scientific">Burkholderia anthina</name>
    <dbReference type="NCBI Taxonomy" id="179879"/>
    <lineage>
        <taxon>Bacteria</taxon>
        <taxon>Pseudomonadati</taxon>
        <taxon>Pseudomonadota</taxon>
        <taxon>Betaproteobacteria</taxon>
        <taxon>Burkholderiales</taxon>
        <taxon>Burkholderiaceae</taxon>
        <taxon>Burkholderia</taxon>
        <taxon>Burkholderia cepacia complex</taxon>
    </lineage>
</organism>
<sequence length="106" mass="11660">MREPLQNPLFVHTPGGMTPAPQADAVIGPCREILESLRRFLAWEISFDPATAKRRFHICMTDASHITLLPSMLAHVRAHAPGIRLEAARIDGSTECALESVVADLF</sequence>
<dbReference type="AlphaFoldDB" id="A0A6P2G5F4"/>
<dbReference type="EMBL" id="CABVLY010000004">
    <property type="protein sequence ID" value="VVU48775.1"/>
    <property type="molecule type" value="Genomic_DNA"/>
</dbReference>
<comment type="similarity">
    <text evidence="1">Belongs to the LysR transcriptional regulatory family.</text>
</comment>
<evidence type="ECO:0000256" key="4">
    <source>
        <dbReference type="ARBA" id="ARBA00023163"/>
    </source>
</evidence>
<evidence type="ECO:0000256" key="1">
    <source>
        <dbReference type="ARBA" id="ARBA00009437"/>
    </source>
</evidence>
<keyword evidence="3" id="KW-0238">DNA-binding</keyword>
<keyword evidence="2" id="KW-0805">Transcription regulation</keyword>
<proteinExistence type="inferred from homology"/>
<dbReference type="PANTHER" id="PTHR30118">
    <property type="entry name" value="HTH-TYPE TRANSCRIPTIONAL REGULATOR LEUO-RELATED"/>
    <property type="match status" value="1"/>
</dbReference>